<protein>
    <submittedName>
        <fullName evidence="1">Jacalin-related lectin 3</fullName>
    </submittedName>
</protein>
<keyword evidence="1" id="KW-0430">Lectin</keyword>
<evidence type="ECO:0000313" key="1">
    <source>
        <dbReference type="EMBL" id="AQL00084.1"/>
    </source>
</evidence>
<organism evidence="1">
    <name type="scientific">Zea mays</name>
    <name type="common">Maize</name>
    <dbReference type="NCBI Taxonomy" id="4577"/>
    <lineage>
        <taxon>Eukaryota</taxon>
        <taxon>Viridiplantae</taxon>
        <taxon>Streptophyta</taxon>
        <taxon>Embryophyta</taxon>
        <taxon>Tracheophyta</taxon>
        <taxon>Spermatophyta</taxon>
        <taxon>Magnoliopsida</taxon>
        <taxon>Liliopsida</taxon>
        <taxon>Poales</taxon>
        <taxon>Poaceae</taxon>
        <taxon>PACMAD clade</taxon>
        <taxon>Panicoideae</taxon>
        <taxon>Andropogonodae</taxon>
        <taxon>Andropogoneae</taxon>
        <taxon>Tripsacinae</taxon>
        <taxon>Zea</taxon>
    </lineage>
</organism>
<dbReference type="AlphaFoldDB" id="A0A1D6GAE9"/>
<name>A0A1D6GAE9_MAIZE</name>
<gene>
    <name evidence="1" type="ORF">ZEAMMB73_Zm00001d012640</name>
</gene>
<reference evidence="1" key="1">
    <citation type="submission" date="2015-12" db="EMBL/GenBank/DDBJ databases">
        <title>Update maize B73 reference genome by single molecule sequencing technologies.</title>
        <authorList>
            <consortium name="Maize Genome Sequencing Project"/>
            <person name="Ware D."/>
        </authorList>
    </citation>
    <scope>NUCLEOTIDE SEQUENCE</scope>
    <source>
        <tissue evidence="1">Seedling</tissue>
    </source>
</reference>
<dbReference type="ExpressionAtlas" id="A0A1D6GAE9">
    <property type="expression patterns" value="baseline and differential"/>
</dbReference>
<accession>A0A1D6GAE9</accession>
<dbReference type="SMART" id="SM00667">
    <property type="entry name" value="LisH"/>
    <property type="match status" value="1"/>
</dbReference>
<sequence length="218" mass="24354">MPLNMWLIWPYGSALSVDPTIYIYGIVMLYANCTHSFMFYPLLSFSIKGINYYCHLLDNLINANYTIIFVKLQHATDINFSLLQSVSDNDVRNIVLSYLMHNCFKETAEAFLSSTGLNLPVDYSVDVDKRKGSPHLQGCIRSAPQGCPFARSPGGERGFRLHDWMEMGWGALGYGSWEGVLGVEKRPQAYDAVMGHGDSDCGRKSLWNSAAALETLCS</sequence>
<proteinExistence type="predicted"/>
<dbReference type="PROSITE" id="PS50896">
    <property type="entry name" value="LISH"/>
    <property type="match status" value="1"/>
</dbReference>
<dbReference type="EMBL" id="CM000784">
    <property type="protein sequence ID" value="AQL00084.1"/>
    <property type="molecule type" value="Genomic_DNA"/>
</dbReference>
<dbReference type="InterPro" id="IPR006594">
    <property type="entry name" value="LisH"/>
</dbReference>
<dbReference type="GO" id="GO:0030246">
    <property type="term" value="F:carbohydrate binding"/>
    <property type="evidence" value="ECO:0007669"/>
    <property type="project" value="UniProtKB-KW"/>
</dbReference>